<sequence>MGFDLEYNSERSTLIIPEYGRHVQKLVDHCVALEDKEEREKMAYAIIDVMGNLQPHLRDVPDFKHKLWDQLFIMSQFQLEVDPPYEKLTVEEVNAKPERLNYPKSATKYRFYGNNIQTMIDVALSWDEGELREALILNIANHMKKCYLNWNKDTVEDAVIYSHLNELSKGKIDLRGSEEELAQSATLLRKSNSGRMNIQQGKTSNNNRNNGRKHNNNNHKNRK</sequence>
<dbReference type="RefSeq" id="WP_073122028.1">
    <property type="nucleotide sequence ID" value="NZ_BMEN01000005.1"/>
</dbReference>
<feature type="compositionally biased region" description="Polar residues" evidence="1">
    <location>
        <begin position="190"/>
        <end position="204"/>
    </location>
</feature>
<evidence type="ECO:0000313" key="2">
    <source>
        <dbReference type="EMBL" id="SHH88632.1"/>
    </source>
</evidence>
<evidence type="ECO:0008006" key="4">
    <source>
        <dbReference type="Google" id="ProtNLM"/>
    </source>
</evidence>
<dbReference type="Proteomes" id="UP000184109">
    <property type="component" value="Unassembled WGS sequence"/>
</dbReference>
<dbReference type="Pfam" id="PF14123">
    <property type="entry name" value="DUF4290"/>
    <property type="match status" value="1"/>
</dbReference>
<gene>
    <name evidence="2" type="ORF">SAMN05444281_2495</name>
</gene>
<keyword evidence="3" id="KW-1185">Reference proteome</keyword>
<dbReference type="EMBL" id="FQXQ01000006">
    <property type="protein sequence ID" value="SHH88632.1"/>
    <property type="molecule type" value="Genomic_DNA"/>
</dbReference>
<reference evidence="3" key="1">
    <citation type="submission" date="2016-11" db="EMBL/GenBank/DDBJ databases">
        <authorList>
            <person name="Varghese N."/>
            <person name="Submissions S."/>
        </authorList>
    </citation>
    <scope>NUCLEOTIDE SEQUENCE [LARGE SCALE GENOMIC DNA]</scope>
    <source>
        <strain evidence="3">DSM 100572</strain>
    </source>
</reference>
<feature type="region of interest" description="Disordered" evidence="1">
    <location>
        <begin position="190"/>
        <end position="223"/>
    </location>
</feature>
<dbReference type="STRING" id="1195760.SAMN05444281_2495"/>
<dbReference type="AlphaFoldDB" id="A0A1M5WML6"/>
<dbReference type="InterPro" id="IPR025632">
    <property type="entry name" value="DUF4290"/>
</dbReference>
<accession>A0A1M5WML6</accession>
<name>A0A1M5WML6_9FLAO</name>
<evidence type="ECO:0000313" key="3">
    <source>
        <dbReference type="Proteomes" id="UP000184109"/>
    </source>
</evidence>
<proteinExistence type="predicted"/>
<organism evidence="2 3">
    <name type="scientific">Wenyingzhuangia marina</name>
    <dbReference type="NCBI Taxonomy" id="1195760"/>
    <lineage>
        <taxon>Bacteria</taxon>
        <taxon>Pseudomonadati</taxon>
        <taxon>Bacteroidota</taxon>
        <taxon>Flavobacteriia</taxon>
        <taxon>Flavobacteriales</taxon>
        <taxon>Flavobacteriaceae</taxon>
        <taxon>Wenyingzhuangia</taxon>
    </lineage>
</organism>
<dbReference type="OrthoDB" id="1466969at2"/>
<protein>
    <recommendedName>
        <fullName evidence="4">DNA phosphorothioation-dependent restriction protein DptG</fullName>
    </recommendedName>
</protein>
<evidence type="ECO:0000256" key="1">
    <source>
        <dbReference type="SAM" id="MobiDB-lite"/>
    </source>
</evidence>
<feature type="compositionally biased region" description="Basic residues" evidence="1">
    <location>
        <begin position="210"/>
        <end position="223"/>
    </location>
</feature>